<proteinExistence type="predicted"/>
<keyword evidence="6" id="KW-1185">Reference proteome</keyword>
<protein>
    <submittedName>
        <fullName evidence="5">Ankyrin repeat-containing domain protein</fullName>
    </submittedName>
</protein>
<dbReference type="STRING" id="1081108.A0A167W219"/>
<evidence type="ECO:0000313" key="5">
    <source>
        <dbReference type="EMBL" id="OAA63238.1"/>
    </source>
</evidence>
<feature type="transmembrane region" description="Helical" evidence="4">
    <location>
        <begin position="6"/>
        <end position="29"/>
    </location>
</feature>
<dbReference type="InterPro" id="IPR036770">
    <property type="entry name" value="Ankyrin_rpt-contain_sf"/>
</dbReference>
<dbReference type="PROSITE" id="PS50088">
    <property type="entry name" value="ANK_REPEAT"/>
    <property type="match status" value="1"/>
</dbReference>
<dbReference type="Gene3D" id="1.25.40.20">
    <property type="entry name" value="Ankyrin repeat-containing domain"/>
    <property type="match status" value="1"/>
</dbReference>
<sequence length="295" mass="31742">MIKSTSIISAAVIHSVLVGMIYGHVTHYIAHRFAAENNEAYAVICGAGAIGSATLPAVYTLLLNQAAPAALLIVTGAVTVITTRRCVGHRGSHQGKISWVGDVSGTKGRNSAEAFHKRGAYATLLKHEKRATELEQAYLAKDLAPAKMLLENDADPVIESEKRVTLLAEAYAAGDSQFAELLLKNRADPDTEDESGVPLLAKAYAAGNSQFTELFLKHRAVADIVDEEGTFLLKRAYLAKDLELAKKLLKNGADPNTEDQKGTSLLDEARAAGDQFFQLFRSCSYDCDTDDSGED</sequence>
<organism evidence="5 6">
    <name type="scientific">Akanthomyces lecanii RCEF 1005</name>
    <dbReference type="NCBI Taxonomy" id="1081108"/>
    <lineage>
        <taxon>Eukaryota</taxon>
        <taxon>Fungi</taxon>
        <taxon>Dikarya</taxon>
        <taxon>Ascomycota</taxon>
        <taxon>Pezizomycotina</taxon>
        <taxon>Sordariomycetes</taxon>
        <taxon>Hypocreomycetidae</taxon>
        <taxon>Hypocreales</taxon>
        <taxon>Cordycipitaceae</taxon>
        <taxon>Akanthomyces</taxon>
        <taxon>Cordyceps confragosa</taxon>
    </lineage>
</organism>
<keyword evidence="2 3" id="KW-0040">ANK repeat</keyword>
<accession>A0A167W219</accession>
<gene>
    <name evidence="5" type="ORF">LEL_10703</name>
</gene>
<keyword evidence="4" id="KW-0812">Transmembrane</keyword>
<keyword evidence="1" id="KW-0677">Repeat</keyword>
<dbReference type="EMBL" id="AZHF01000016">
    <property type="protein sequence ID" value="OAA63238.1"/>
    <property type="molecule type" value="Genomic_DNA"/>
</dbReference>
<evidence type="ECO:0000256" key="3">
    <source>
        <dbReference type="PROSITE-ProRule" id="PRU00023"/>
    </source>
</evidence>
<dbReference type="PANTHER" id="PTHR24198">
    <property type="entry name" value="ANKYRIN REPEAT AND PROTEIN KINASE DOMAIN-CONTAINING PROTEIN"/>
    <property type="match status" value="1"/>
</dbReference>
<feature type="transmembrane region" description="Helical" evidence="4">
    <location>
        <begin position="41"/>
        <end position="62"/>
    </location>
</feature>
<reference evidence="5 6" key="1">
    <citation type="journal article" date="2016" name="Genome Biol. Evol.">
        <title>Divergent and convergent evolution of fungal pathogenicity.</title>
        <authorList>
            <person name="Shang Y."/>
            <person name="Xiao G."/>
            <person name="Zheng P."/>
            <person name="Cen K."/>
            <person name="Zhan S."/>
            <person name="Wang C."/>
        </authorList>
    </citation>
    <scope>NUCLEOTIDE SEQUENCE [LARGE SCALE GENOMIC DNA]</scope>
    <source>
        <strain evidence="5 6">RCEF 1005</strain>
    </source>
</reference>
<evidence type="ECO:0000256" key="2">
    <source>
        <dbReference type="ARBA" id="ARBA00023043"/>
    </source>
</evidence>
<comment type="caution">
    <text evidence="5">The sequence shown here is derived from an EMBL/GenBank/DDBJ whole genome shotgun (WGS) entry which is preliminary data.</text>
</comment>
<evidence type="ECO:0000256" key="1">
    <source>
        <dbReference type="ARBA" id="ARBA00022737"/>
    </source>
</evidence>
<keyword evidence="4" id="KW-0472">Membrane</keyword>
<dbReference type="Proteomes" id="UP000076881">
    <property type="component" value="Unassembled WGS sequence"/>
</dbReference>
<dbReference type="Pfam" id="PF12796">
    <property type="entry name" value="Ank_2"/>
    <property type="match status" value="1"/>
</dbReference>
<name>A0A167W219_CORDF</name>
<dbReference type="SUPFAM" id="SSF48403">
    <property type="entry name" value="Ankyrin repeat"/>
    <property type="match status" value="1"/>
</dbReference>
<keyword evidence="4" id="KW-1133">Transmembrane helix</keyword>
<feature type="repeat" description="ANK" evidence="3">
    <location>
        <begin position="228"/>
        <end position="260"/>
    </location>
</feature>
<feature type="transmembrane region" description="Helical" evidence="4">
    <location>
        <begin position="68"/>
        <end position="87"/>
    </location>
</feature>
<dbReference type="InterPro" id="IPR002110">
    <property type="entry name" value="Ankyrin_rpt"/>
</dbReference>
<dbReference type="AlphaFoldDB" id="A0A167W219"/>
<evidence type="ECO:0000256" key="4">
    <source>
        <dbReference type="SAM" id="Phobius"/>
    </source>
</evidence>
<evidence type="ECO:0000313" key="6">
    <source>
        <dbReference type="Proteomes" id="UP000076881"/>
    </source>
</evidence>
<dbReference type="PANTHER" id="PTHR24198:SF165">
    <property type="entry name" value="ANKYRIN REPEAT-CONTAINING PROTEIN-RELATED"/>
    <property type="match status" value="1"/>
</dbReference>